<protein>
    <recommendedName>
        <fullName evidence="2">Lipoprotein</fullName>
    </recommendedName>
</protein>
<dbReference type="EMBL" id="HE681423">
    <property type="protein sequence ID" value="CCG18616.1"/>
    <property type="molecule type" value="Genomic_DNA"/>
</dbReference>
<dbReference type="AlphaFoldDB" id="I7IBD7"/>
<dbReference type="RefSeq" id="WP_015555671.1">
    <property type="nucleotide sequence ID" value="NC_021036.1"/>
</dbReference>
<proteinExistence type="predicted"/>
<organism evidence="1">
    <name type="scientific">Taylorella equigenitalis 14/56</name>
    <dbReference type="NCBI Taxonomy" id="1091497"/>
    <lineage>
        <taxon>Bacteria</taxon>
        <taxon>Pseudomonadati</taxon>
        <taxon>Pseudomonadota</taxon>
        <taxon>Betaproteobacteria</taxon>
        <taxon>Burkholderiales</taxon>
        <taxon>Alcaligenaceae</taxon>
        <taxon>Taylorella</taxon>
    </lineage>
</organism>
<dbReference type="KEGG" id="teg:KUK_1320"/>
<dbReference type="HOGENOM" id="CLU_1170198_0_0_4"/>
<sequence length="237" mass="27100">MKNQFILILSCLLVACSTTDTTPVNYQSPSFDYVEPVPSPPSEPVVPQKSYAELVQESYDLATQNWDNAGCNDTYLMFSTITYSDQINFSKSELAQYRKNLLQCLDLYWDLNYYESLVKGRFNSDQLAFHNGFKLYKTIANNIINGKVNKRNAAHQINRVYSSTSSLASSEIGFINGQIAEQKNDMKFMMMLNEQARQGQLNRMHQTQLMNQLDDIVNRSRTTSCTSYGNTIDCQTY</sequence>
<reference evidence="1" key="1">
    <citation type="journal article" date="2012" name="Vet. Microbiol.">
        <title>Comparative genomic analyses of the Taylorellae.</title>
        <authorList>
            <person name="Hauser H."/>
            <person name="Richter D.C."/>
            <person name="van Tonder A."/>
            <person name="Clark L."/>
            <person name="Preston A."/>
        </authorList>
    </citation>
    <scope>NUCLEOTIDE SEQUENCE</scope>
    <source>
        <strain evidence="1">14/56</strain>
    </source>
</reference>
<evidence type="ECO:0008006" key="2">
    <source>
        <dbReference type="Google" id="ProtNLM"/>
    </source>
</evidence>
<gene>
    <name evidence="1" type="ORF">KUK_1320</name>
</gene>
<name>I7IBD7_9BURK</name>
<accession>I7IBD7</accession>
<evidence type="ECO:0000313" key="1">
    <source>
        <dbReference type="EMBL" id="CCG18616.1"/>
    </source>
</evidence>
<dbReference type="PROSITE" id="PS51257">
    <property type="entry name" value="PROKAR_LIPOPROTEIN"/>
    <property type="match status" value="1"/>
</dbReference>